<protein>
    <recommendedName>
        <fullName evidence="5 6">Cell division protein FtsZ</fullName>
    </recommendedName>
</protein>
<feature type="domain" description="Tubulin/FtsZ 2-layer sandwich" evidence="8">
    <location>
        <begin position="231"/>
        <end position="351"/>
    </location>
</feature>
<gene>
    <name evidence="5 9" type="primary">ftsZ</name>
    <name evidence="9" type="ORF">J9259_01755</name>
    <name evidence="10" type="ORF">KIY12_03385</name>
</gene>
<dbReference type="SMART" id="SM00864">
    <property type="entry name" value="Tubulin"/>
    <property type="match status" value="1"/>
</dbReference>
<dbReference type="HAMAP" id="MF_00909">
    <property type="entry name" value="FtsZ"/>
    <property type="match status" value="1"/>
</dbReference>
<comment type="caution">
    <text evidence="9">The sequence shown here is derived from an EMBL/GenBank/DDBJ whole genome shotgun (WGS) entry which is preliminary data.</text>
</comment>
<sequence length="362" mass="38309">MESIVEDALRQDHGGAEGTFSDATDEELMRLVDSLKVRISIIGCGGGGSNTIRRLHQAGVFGASLVAANTDARHLLLLNAPHKVLLGRRLTRGLGAGALPEIGNQAAEEAREDIRKYVEHDDIVFVTAGMGGGTGTGSIPVVAQIAKENRSLVMAVVTLPFKAEGTVRMQNALRGLERLRNFADTTVVIPNDKLLEIVPRLPLDAAFRVADEVLAQCIKGITEIVTKPGLVNIDFADIKTIMGSGGVALIGIGESAGAKDERVEDALRQALTSPLLGDVDIKEAKGALIRVVGGSDMTLKEAQRVAEAASAAMGPRARIIWGCSVEPESEGKIKVLVVITGVRSPFMLPQDTVSDRGVDFIK</sequence>
<feature type="binding site" evidence="5">
    <location>
        <position position="164"/>
    </location>
    <ligand>
        <name>GTP</name>
        <dbReference type="ChEBI" id="CHEBI:37565"/>
    </ligand>
</feature>
<proteinExistence type="inferred from homology"/>
<keyword evidence="5 9" id="KW-0132">Cell division</keyword>
<dbReference type="NCBIfam" id="TIGR00065">
    <property type="entry name" value="ftsZ"/>
    <property type="match status" value="1"/>
</dbReference>
<dbReference type="SUPFAM" id="SSF52490">
    <property type="entry name" value="Tubulin nucleotide-binding domain-like"/>
    <property type="match status" value="1"/>
</dbReference>
<reference evidence="9" key="1">
    <citation type="submission" date="2021-04" db="EMBL/GenBank/DDBJ databases">
        <title>Genomic insights into ecological role and evolution of a novel Thermoplasmata order Candidatus Sysuiplasmatales.</title>
        <authorList>
            <person name="Yuan Y."/>
        </authorList>
    </citation>
    <scope>NUCLEOTIDE SEQUENCE</scope>
    <source>
        <strain evidence="10">TUT19-bin139</strain>
        <strain evidence="9">YP2-bin.285</strain>
    </source>
</reference>
<dbReference type="GO" id="GO:0005737">
    <property type="term" value="C:cytoplasm"/>
    <property type="evidence" value="ECO:0007669"/>
    <property type="project" value="UniProtKB-SubCell"/>
</dbReference>
<feature type="binding site" evidence="5">
    <location>
        <position position="168"/>
    </location>
    <ligand>
        <name>GTP</name>
        <dbReference type="ChEBI" id="CHEBI:37565"/>
    </ligand>
</feature>
<organism evidence="9 11">
    <name type="scientific">Candidatus Sysuiplasma superficiale</name>
    <dbReference type="NCBI Taxonomy" id="2823368"/>
    <lineage>
        <taxon>Archaea</taxon>
        <taxon>Methanobacteriati</taxon>
        <taxon>Thermoplasmatota</taxon>
        <taxon>Thermoplasmata</taxon>
        <taxon>Candidatus Sysuiplasmatales</taxon>
        <taxon>Candidatus Sysuiplasmataceae</taxon>
        <taxon>Candidatus Sysuiplasma</taxon>
    </lineage>
</organism>
<evidence type="ECO:0000256" key="6">
    <source>
        <dbReference type="NCBIfam" id="TIGR00065"/>
    </source>
</evidence>
<dbReference type="Proteomes" id="UP000716004">
    <property type="component" value="Unassembled WGS sequence"/>
</dbReference>
<name>A0A8J7YR84_9ARCH</name>
<dbReference type="SMART" id="SM00865">
    <property type="entry name" value="Tubulin_C"/>
    <property type="match status" value="1"/>
</dbReference>
<dbReference type="EMBL" id="JAGVSJ010000002">
    <property type="protein sequence ID" value="MBX8631238.1"/>
    <property type="molecule type" value="Genomic_DNA"/>
</dbReference>
<dbReference type="PANTHER" id="PTHR30314:SF3">
    <property type="entry name" value="MITOCHONDRIAL DIVISION PROTEIN FSZA"/>
    <property type="match status" value="1"/>
</dbReference>
<dbReference type="Gene3D" id="3.40.50.1440">
    <property type="entry name" value="Tubulin/FtsZ, GTPase domain"/>
    <property type="match status" value="1"/>
</dbReference>
<keyword evidence="3 5" id="KW-0342">GTP-binding</keyword>
<keyword evidence="2 5" id="KW-0547">Nucleotide-binding</keyword>
<accession>A0A8J7YR84</accession>
<evidence type="ECO:0000259" key="7">
    <source>
        <dbReference type="SMART" id="SM00864"/>
    </source>
</evidence>
<comment type="subunit">
    <text evidence="5">Homodimer. Polymerizes to form a dynamic ring structure in a strictly GTP-dependent manner. Interacts directly with several other division proteins.</text>
</comment>
<keyword evidence="5" id="KW-0963">Cytoplasm</keyword>
<dbReference type="PANTHER" id="PTHR30314">
    <property type="entry name" value="CELL DIVISION PROTEIN FTSZ-RELATED"/>
    <property type="match status" value="1"/>
</dbReference>
<evidence type="ECO:0000313" key="9">
    <source>
        <dbReference type="EMBL" id="MBX8631238.1"/>
    </source>
</evidence>
<keyword evidence="4 5" id="KW-0717">Septation</keyword>
<evidence type="ECO:0000256" key="2">
    <source>
        <dbReference type="ARBA" id="ARBA00022741"/>
    </source>
</evidence>
<dbReference type="AlphaFoldDB" id="A0A8J7YR84"/>
<dbReference type="InterPro" id="IPR008280">
    <property type="entry name" value="Tub_FtsZ_C"/>
</dbReference>
<dbReference type="Pfam" id="PF00091">
    <property type="entry name" value="Tubulin"/>
    <property type="match status" value="1"/>
</dbReference>
<dbReference type="InterPro" id="IPR024757">
    <property type="entry name" value="FtsZ_C"/>
</dbReference>
<dbReference type="InterPro" id="IPR000158">
    <property type="entry name" value="Cell_div_FtsZ"/>
</dbReference>
<dbReference type="EMBL" id="JAHEAC010000019">
    <property type="protein sequence ID" value="MBX8643749.1"/>
    <property type="molecule type" value="Genomic_DNA"/>
</dbReference>
<evidence type="ECO:0000313" key="11">
    <source>
        <dbReference type="Proteomes" id="UP000716004"/>
    </source>
</evidence>
<evidence type="ECO:0000259" key="8">
    <source>
        <dbReference type="SMART" id="SM00865"/>
    </source>
</evidence>
<comment type="similarity">
    <text evidence="1 5">Belongs to the FtsZ family.</text>
</comment>
<dbReference type="FunFam" id="3.40.50.1440:FF:000001">
    <property type="entry name" value="Cell division protein FtsZ"/>
    <property type="match status" value="1"/>
</dbReference>
<dbReference type="InterPro" id="IPR045061">
    <property type="entry name" value="FtsZ/CetZ"/>
</dbReference>
<dbReference type="PRINTS" id="PR00423">
    <property type="entry name" value="CELLDVISFTSZ"/>
</dbReference>
<dbReference type="InterPro" id="IPR018316">
    <property type="entry name" value="Tubulin/FtsZ_2-layer-sand-dom"/>
</dbReference>
<dbReference type="InterPro" id="IPR036525">
    <property type="entry name" value="Tubulin/FtsZ_GTPase_sf"/>
</dbReference>
<dbReference type="GO" id="GO:0051258">
    <property type="term" value="P:protein polymerization"/>
    <property type="evidence" value="ECO:0007669"/>
    <property type="project" value="UniProtKB-UniRule"/>
</dbReference>
<dbReference type="SUPFAM" id="SSF55307">
    <property type="entry name" value="Tubulin C-terminal domain-like"/>
    <property type="match status" value="1"/>
</dbReference>
<evidence type="ECO:0000256" key="3">
    <source>
        <dbReference type="ARBA" id="ARBA00023134"/>
    </source>
</evidence>
<dbReference type="CDD" id="cd02201">
    <property type="entry name" value="FtsZ_type1"/>
    <property type="match status" value="1"/>
</dbReference>
<evidence type="ECO:0000256" key="4">
    <source>
        <dbReference type="ARBA" id="ARBA00023210"/>
    </source>
</evidence>
<dbReference type="GO" id="GO:0032153">
    <property type="term" value="C:cell division site"/>
    <property type="evidence" value="ECO:0007669"/>
    <property type="project" value="UniProtKB-UniRule"/>
</dbReference>
<dbReference type="Proteomes" id="UP000750197">
    <property type="component" value="Unassembled WGS sequence"/>
</dbReference>
<feature type="binding site" evidence="5">
    <location>
        <begin position="46"/>
        <end position="50"/>
    </location>
    <ligand>
        <name>GTP</name>
        <dbReference type="ChEBI" id="CHEBI:37565"/>
    </ligand>
</feature>
<dbReference type="GO" id="GO:0005525">
    <property type="term" value="F:GTP binding"/>
    <property type="evidence" value="ECO:0007669"/>
    <property type="project" value="UniProtKB-UniRule"/>
</dbReference>
<dbReference type="Pfam" id="PF12327">
    <property type="entry name" value="FtsZ_C"/>
    <property type="match status" value="1"/>
</dbReference>
<dbReference type="GO" id="GO:0043093">
    <property type="term" value="P:FtsZ-dependent cytokinesis"/>
    <property type="evidence" value="ECO:0007669"/>
    <property type="project" value="UniProtKB-UniRule"/>
</dbReference>
<feature type="binding site" evidence="5">
    <location>
        <position position="211"/>
    </location>
    <ligand>
        <name>GTP</name>
        <dbReference type="ChEBI" id="CHEBI:37565"/>
    </ligand>
</feature>
<keyword evidence="5" id="KW-0131">Cell cycle</keyword>
<evidence type="ECO:0000256" key="1">
    <source>
        <dbReference type="ARBA" id="ARBA00009690"/>
    </source>
</evidence>
<dbReference type="InterPro" id="IPR003008">
    <property type="entry name" value="Tubulin_FtsZ_GTPase"/>
</dbReference>
<comment type="function">
    <text evidence="5">Essential cell division protein that forms a contractile ring structure (Z ring) at the future cell division site. The regulation of the ring assembly controls the timing and the location of cell division. One of the functions of the FtsZ ring is to recruit other cell division proteins to the septum to produce a new cell wall between the dividing cells. Binds GTP and shows GTPase activity.</text>
</comment>
<comment type="subcellular location">
    <subcellularLocation>
        <location evidence="5">Cytoplasm</location>
    </subcellularLocation>
    <text evidence="5">Assembles at midcell at the inner surface of the cytoplasmic membrane.</text>
</comment>
<evidence type="ECO:0000256" key="5">
    <source>
        <dbReference type="HAMAP-Rule" id="MF_00909"/>
    </source>
</evidence>
<feature type="binding site" evidence="5">
    <location>
        <begin position="133"/>
        <end position="135"/>
    </location>
    <ligand>
        <name>GTP</name>
        <dbReference type="ChEBI" id="CHEBI:37565"/>
    </ligand>
</feature>
<evidence type="ECO:0000313" key="10">
    <source>
        <dbReference type="EMBL" id="MBX8643749.1"/>
    </source>
</evidence>
<feature type="domain" description="Tubulin/FtsZ GTPase" evidence="7">
    <location>
        <begin position="38"/>
        <end position="229"/>
    </location>
</feature>
<dbReference type="GO" id="GO:0003924">
    <property type="term" value="F:GTPase activity"/>
    <property type="evidence" value="ECO:0007669"/>
    <property type="project" value="UniProtKB-UniRule"/>
</dbReference>